<dbReference type="SFLD" id="SFLDG01017">
    <property type="entry name" value="Polyprenyl_Transferase_Like"/>
    <property type="match status" value="1"/>
</dbReference>
<evidence type="ECO:0000313" key="7">
    <source>
        <dbReference type="EMBL" id="QSB06931.1"/>
    </source>
</evidence>
<accession>A0A895XMQ1</accession>
<sequence length="323" mass="35108">MKFDDPNFEVSMQRSLQEVERRLSATVAGGGRLLDESADHLRQAGGKRFRPMLTLMCAHFGEPDNDAVYKAAVAVELTHLATLYHDDVMDEAPLRRGAPSANSRWSNSVAILTGDYLFACAAQTMADLGTEAVRQQAVTLSRLVQGQINETIGPDANSDPLEWHLNVLSEKTGSLIATSAQFGAWFSGAGPDIIEAVTEFGELIGIAFQLSDDIIDVESSSGRLGKAQGTDLMEGIPTLPVLFALRGTDPAEARLRELISQPVDEADLPETLEMLRASQGMRQAREVLNDYVARSRKRVHQLPEGGPRQALSGICDYLANRTS</sequence>
<dbReference type="Gene3D" id="1.10.600.10">
    <property type="entry name" value="Farnesyl Diphosphate Synthase"/>
    <property type="match status" value="1"/>
</dbReference>
<dbReference type="CDD" id="cd00685">
    <property type="entry name" value="Trans_IPPS_HT"/>
    <property type="match status" value="1"/>
</dbReference>
<dbReference type="PANTHER" id="PTHR12001">
    <property type="entry name" value="GERANYLGERANYL PYROPHOSPHATE SYNTHASE"/>
    <property type="match status" value="1"/>
</dbReference>
<dbReference type="Pfam" id="PF00348">
    <property type="entry name" value="polyprenyl_synt"/>
    <property type="match status" value="1"/>
</dbReference>
<gene>
    <name evidence="7" type="ORF">JQS30_02725</name>
</gene>
<dbReference type="PROSITE" id="PS00444">
    <property type="entry name" value="POLYPRENYL_SYNTHASE_2"/>
    <property type="match status" value="1"/>
</dbReference>
<evidence type="ECO:0000256" key="4">
    <source>
        <dbReference type="ARBA" id="ARBA00022723"/>
    </source>
</evidence>
<dbReference type="KEGG" id="nav:JQS30_02725"/>
<evidence type="ECO:0000313" key="8">
    <source>
        <dbReference type="Proteomes" id="UP000662939"/>
    </source>
</evidence>
<keyword evidence="8" id="KW-1185">Reference proteome</keyword>
<reference evidence="7" key="1">
    <citation type="submission" date="2021-02" db="EMBL/GenBank/DDBJ databases">
        <title>Natronoglycomyces albus gen. nov., sp. nov, a haloalkaliphilic actinobacterium from a soda solonchak soil.</title>
        <authorList>
            <person name="Sorokin D.Y."/>
            <person name="Khijniak T.V."/>
            <person name="Zakharycheva A.P."/>
            <person name="Boueva O.V."/>
            <person name="Ariskina E.V."/>
            <person name="Hahnke R.L."/>
            <person name="Bunk B."/>
            <person name="Sproer C."/>
            <person name="Schumann P."/>
            <person name="Evtushenko L.I."/>
            <person name="Kublanov I.V."/>
        </authorList>
    </citation>
    <scope>NUCLEOTIDE SEQUENCE</scope>
    <source>
        <strain evidence="7">DSM 106290</strain>
    </source>
</reference>
<protein>
    <submittedName>
        <fullName evidence="7">Polyprenyl synthetase family protein</fullName>
    </submittedName>
</protein>
<dbReference type="GO" id="GO:0008299">
    <property type="term" value="P:isoprenoid biosynthetic process"/>
    <property type="evidence" value="ECO:0007669"/>
    <property type="project" value="InterPro"/>
</dbReference>
<dbReference type="SUPFAM" id="SSF48576">
    <property type="entry name" value="Terpenoid synthases"/>
    <property type="match status" value="1"/>
</dbReference>
<dbReference type="GO" id="GO:0046872">
    <property type="term" value="F:metal ion binding"/>
    <property type="evidence" value="ECO:0007669"/>
    <property type="project" value="UniProtKB-KW"/>
</dbReference>
<evidence type="ECO:0000256" key="3">
    <source>
        <dbReference type="ARBA" id="ARBA00022679"/>
    </source>
</evidence>
<name>A0A895XMQ1_9ACTN</name>
<organism evidence="7 8">
    <name type="scientific">Natronoglycomyces albus</name>
    <dbReference type="NCBI Taxonomy" id="2811108"/>
    <lineage>
        <taxon>Bacteria</taxon>
        <taxon>Bacillati</taxon>
        <taxon>Actinomycetota</taxon>
        <taxon>Actinomycetes</taxon>
        <taxon>Glycomycetales</taxon>
        <taxon>Glycomycetaceae</taxon>
        <taxon>Natronoglycomyces</taxon>
    </lineage>
</organism>
<evidence type="ECO:0000256" key="6">
    <source>
        <dbReference type="RuleBase" id="RU004466"/>
    </source>
</evidence>
<dbReference type="EMBL" id="CP070496">
    <property type="protein sequence ID" value="QSB06931.1"/>
    <property type="molecule type" value="Genomic_DNA"/>
</dbReference>
<dbReference type="AlphaFoldDB" id="A0A895XMQ1"/>
<keyword evidence="4" id="KW-0479">Metal-binding</keyword>
<dbReference type="SFLD" id="SFLDS00005">
    <property type="entry name" value="Isoprenoid_Synthase_Type_I"/>
    <property type="match status" value="1"/>
</dbReference>
<proteinExistence type="inferred from homology"/>
<dbReference type="InterPro" id="IPR000092">
    <property type="entry name" value="Polyprenyl_synt"/>
</dbReference>
<comment type="cofactor">
    <cofactor evidence="1">
        <name>Mg(2+)</name>
        <dbReference type="ChEBI" id="CHEBI:18420"/>
    </cofactor>
</comment>
<evidence type="ECO:0000256" key="2">
    <source>
        <dbReference type="ARBA" id="ARBA00006706"/>
    </source>
</evidence>
<dbReference type="Proteomes" id="UP000662939">
    <property type="component" value="Chromosome"/>
</dbReference>
<comment type="similarity">
    <text evidence="2 6">Belongs to the FPP/GGPP synthase family.</text>
</comment>
<evidence type="ECO:0000256" key="5">
    <source>
        <dbReference type="ARBA" id="ARBA00022842"/>
    </source>
</evidence>
<dbReference type="InterPro" id="IPR008949">
    <property type="entry name" value="Isoprenoid_synthase_dom_sf"/>
</dbReference>
<keyword evidence="3 6" id="KW-0808">Transferase</keyword>
<keyword evidence="5" id="KW-0460">Magnesium</keyword>
<dbReference type="PANTHER" id="PTHR12001:SF69">
    <property type="entry name" value="ALL TRANS-POLYPRENYL-DIPHOSPHATE SYNTHASE PDSS1"/>
    <property type="match status" value="1"/>
</dbReference>
<evidence type="ECO:0000256" key="1">
    <source>
        <dbReference type="ARBA" id="ARBA00001946"/>
    </source>
</evidence>
<dbReference type="GO" id="GO:0004659">
    <property type="term" value="F:prenyltransferase activity"/>
    <property type="evidence" value="ECO:0007669"/>
    <property type="project" value="InterPro"/>
</dbReference>
<dbReference type="InterPro" id="IPR033749">
    <property type="entry name" value="Polyprenyl_synt_CS"/>
</dbReference>